<dbReference type="InterPro" id="IPR013538">
    <property type="entry name" value="ASHA1/2-like_C"/>
</dbReference>
<evidence type="ECO:0000256" key="1">
    <source>
        <dbReference type="ARBA" id="ARBA00006817"/>
    </source>
</evidence>
<evidence type="ECO:0000313" key="3">
    <source>
        <dbReference type="EMBL" id="KFF05456.1"/>
    </source>
</evidence>
<dbReference type="RefSeq" id="WP_035682889.1">
    <property type="nucleotide sequence ID" value="NZ_JPRL01000001.1"/>
</dbReference>
<dbReference type="SUPFAM" id="SSF55961">
    <property type="entry name" value="Bet v1-like"/>
    <property type="match status" value="1"/>
</dbReference>
<sequence length="155" mass="17797">MKTENNKFAKAEMLIRKPVSEVFQAFVNPEITSNFWFTKGSGKLEENQKTEWTWEMYGFSLSVTTLVLQENRKIVIEWGNPDENTLVEWFFSPLNENETFVSITNSGFKGDTDKIIDQVRNSTEGFTLVLAGAKAYLEHHILLNLVLDRFPKGLA</sequence>
<dbReference type="OrthoDB" id="2364866at2"/>
<dbReference type="EMBL" id="JPRL01000001">
    <property type="protein sequence ID" value="KFF05456.1"/>
    <property type="molecule type" value="Genomic_DNA"/>
</dbReference>
<dbReference type="InterPro" id="IPR023393">
    <property type="entry name" value="START-like_dom_sf"/>
</dbReference>
<keyword evidence="4" id="KW-1185">Reference proteome</keyword>
<reference evidence="3 4" key="1">
    <citation type="submission" date="2014-07" db="EMBL/GenBank/DDBJ databases">
        <title>Genome of Flavobacterium reichenbachii LMG 25512.</title>
        <authorList>
            <person name="Stropko S.J."/>
            <person name="Pipes S.E."/>
            <person name="Newman J.D."/>
        </authorList>
    </citation>
    <scope>NUCLEOTIDE SEQUENCE [LARGE SCALE GENOMIC DNA]</scope>
    <source>
        <strain evidence="3 4">LMG 25512</strain>
    </source>
</reference>
<dbReference type="STRING" id="362418.IW19_07970"/>
<dbReference type="eggNOG" id="COG3832">
    <property type="taxonomic scope" value="Bacteria"/>
</dbReference>
<proteinExistence type="inferred from homology"/>
<protein>
    <submittedName>
        <fullName evidence="3">Polyketide cyclase</fullName>
    </submittedName>
</protein>
<name>A0A085ZLZ2_9FLAO</name>
<evidence type="ECO:0000259" key="2">
    <source>
        <dbReference type="Pfam" id="PF08327"/>
    </source>
</evidence>
<dbReference type="Pfam" id="PF08327">
    <property type="entry name" value="AHSA1"/>
    <property type="match status" value="1"/>
</dbReference>
<dbReference type="CDD" id="cd08901">
    <property type="entry name" value="SRPBCC_CalC_Aha1-like_8"/>
    <property type="match status" value="1"/>
</dbReference>
<dbReference type="Gene3D" id="3.30.530.20">
    <property type="match status" value="1"/>
</dbReference>
<dbReference type="Proteomes" id="UP000028715">
    <property type="component" value="Unassembled WGS sequence"/>
</dbReference>
<comment type="caution">
    <text evidence="3">The sequence shown here is derived from an EMBL/GenBank/DDBJ whole genome shotgun (WGS) entry which is preliminary data.</text>
</comment>
<feature type="domain" description="Activator of Hsp90 ATPase homologue 1/2-like C-terminal" evidence="2">
    <location>
        <begin position="18"/>
        <end position="137"/>
    </location>
</feature>
<organism evidence="3 4">
    <name type="scientific">Flavobacterium reichenbachii</name>
    <dbReference type="NCBI Taxonomy" id="362418"/>
    <lineage>
        <taxon>Bacteria</taxon>
        <taxon>Pseudomonadati</taxon>
        <taxon>Bacteroidota</taxon>
        <taxon>Flavobacteriia</taxon>
        <taxon>Flavobacteriales</taxon>
        <taxon>Flavobacteriaceae</taxon>
        <taxon>Flavobacterium</taxon>
    </lineage>
</organism>
<gene>
    <name evidence="3" type="ORF">IW19_07970</name>
</gene>
<accession>A0A085ZLZ2</accession>
<comment type="similarity">
    <text evidence="1">Belongs to the AHA1 family.</text>
</comment>
<dbReference type="AlphaFoldDB" id="A0A085ZLZ2"/>
<evidence type="ECO:0000313" key="4">
    <source>
        <dbReference type="Proteomes" id="UP000028715"/>
    </source>
</evidence>